<feature type="transmembrane region" description="Helical" evidence="6">
    <location>
        <begin position="306"/>
        <end position="327"/>
    </location>
</feature>
<feature type="transmembrane region" description="Helical" evidence="6">
    <location>
        <begin position="460"/>
        <end position="481"/>
    </location>
</feature>
<evidence type="ECO:0000256" key="5">
    <source>
        <dbReference type="ARBA" id="ARBA00023136"/>
    </source>
</evidence>
<reference evidence="7 8" key="2">
    <citation type="submission" date="2018-11" db="EMBL/GenBank/DDBJ databases">
        <authorList>
            <consortium name="Pathogen Informatics"/>
        </authorList>
    </citation>
    <scope>NUCLEOTIDE SEQUENCE [LARGE SCALE GENOMIC DNA]</scope>
    <source>
        <strain evidence="7 8">MHpl1</strain>
    </source>
</reference>
<evidence type="ECO:0000313" key="9">
    <source>
        <dbReference type="WBParaSite" id="HPLM_0001174801-mRNA-1"/>
    </source>
</evidence>
<dbReference type="WBParaSite" id="HPLM_0001174801-mRNA-1">
    <property type="protein sequence ID" value="HPLM_0001174801-mRNA-1"/>
    <property type="gene ID" value="HPLM_0001174801"/>
</dbReference>
<feature type="transmembrane region" description="Helical" evidence="6">
    <location>
        <begin position="339"/>
        <end position="362"/>
    </location>
</feature>
<organism evidence="9">
    <name type="scientific">Haemonchus placei</name>
    <name type="common">Barber's pole worm</name>
    <dbReference type="NCBI Taxonomy" id="6290"/>
    <lineage>
        <taxon>Eukaryota</taxon>
        <taxon>Metazoa</taxon>
        <taxon>Ecdysozoa</taxon>
        <taxon>Nematoda</taxon>
        <taxon>Chromadorea</taxon>
        <taxon>Rhabditida</taxon>
        <taxon>Rhabditina</taxon>
        <taxon>Rhabditomorpha</taxon>
        <taxon>Strongyloidea</taxon>
        <taxon>Trichostrongylidae</taxon>
        <taxon>Haemonchus</taxon>
    </lineage>
</organism>
<dbReference type="SUPFAM" id="SSF103473">
    <property type="entry name" value="MFS general substrate transporter"/>
    <property type="match status" value="1"/>
</dbReference>
<feature type="transmembrane region" description="Helical" evidence="6">
    <location>
        <begin position="83"/>
        <end position="99"/>
    </location>
</feature>
<dbReference type="InterPro" id="IPR036259">
    <property type="entry name" value="MFS_trans_sf"/>
</dbReference>
<keyword evidence="3 6" id="KW-0812">Transmembrane</keyword>
<evidence type="ECO:0000256" key="1">
    <source>
        <dbReference type="ARBA" id="ARBA00004141"/>
    </source>
</evidence>
<accession>A0A0N4WKW6</accession>
<evidence type="ECO:0000256" key="4">
    <source>
        <dbReference type="ARBA" id="ARBA00022989"/>
    </source>
</evidence>
<keyword evidence="5 6" id="KW-0472">Membrane</keyword>
<evidence type="ECO:0000256" key="6">
    <source>
        <dbReference type="SAM" id="Phobius"/>
    </source>
</evidence>
<dbReference type="AlphaFoldDB" id="A0A0N4WKW6"/>
<feature type="transmembrane region" description="Helical" evidence="6">
    <location>
        <begin position="432"/>
        <end position="454"/>
    </location>
</feature>
<dbReference type="PANTHER" id="PTHR23294">
    <property type="entry name" value="ET TRANSLATION PRODUCT-RELATED"/>
    <property type="match status" value="1"/>
</dbReference>
<feature type="transmembrane region" description="Helical" evidence="6">
    <location>
        <begin position="188"/>
        <end position="207"/>
    </location>
</feature>
<comment type="subcellular location">
    <subcellularLocation>
        <location evidence="1">Membrane</location>
        <topology evidence="1">Multi-pass membrane protein</topology>
    </subcellularLocation>
</comment>
<gene>
    <name evidence="7" type="ORF">HPLM_LOCUS11740</name>
</gene>
<evidence type="ECO:0000313" key="8">
    <source>
        <dbReference type="Proteomes" id="UP000268014"/>
    </source>
</evidence>
<feature type="transmembrane region" description="Helical" evidence="6">
    <location>
        <begin position="142"/>
        <end position="168"/>
    </location>
</feature>
<dbReference type="OrthoDB" id="5778776at2759"/>
<keyword evidence="8" id="KW-1185">Reference proteome</keyword>
<dbReference type="STRING" id="6290.A0A0N4WKW6"/>
<dbReference type="Proteomes" id="UP000268014">
    <property type="component" value="Unassembled WGS sequence"/>
</dbReference>
<dbReference type="EMBL" id="UZAF01017647">
    <property type="protein sequence ID" value="VDO43706.1"/>
    <property type="molecule type" value="Genomic_DNA"/>
</dbReference>
<name>A0A0N4WKW6_HAEPC</name>
<dbReference type="Pfam" id="PF05978">
    <property type="entry name" value="UNC-93"/>
    <property type="match status" value="1"/>
</dbReference>
<keyword evidence="4 6" id="KW-1133">Transmembrane helix</keyword>
<proteinExistence type="inferred from homology"/>
<evidence type="ECO:0000256" key="3">
    <source>
        <dbReference type="ARBA" id="ARBA00022692"/>
    </source>
</evidence>
<sequence length="510" mass="56349">MRLSPRRHEFICVFLLGAGTLFLYLSYSVQAFIGENVIHTISERYPGRIFRLAGYYGQAIHYTAFAISSLITPSIQTYVRSKWILAMGSLLFALYYVGFVQVNSIYFFISQALMGIGYSFYNNGEGAYLSEHSSSETVESNTGIETAVGHSSMFVGGGALALIFYLISPSKSSGEIATQSYTDTQIRLIYGTLLGLNMMSFVIFACLPTKEYDSIASTSPTVIPSLRKQFGKFPSTFTFVSTKRQSYWQGEVCLLESSARKFKSAMKEVNMLLLLPFFGYMGLIVSFLIGVYPTTLAFTESLKSDVYIVALYSVGAGTAEIFGGVVLRRILLKFKDWGLVMMISTHFLAVSTALILVLLSVPEMATIQPTNEPTLLIKPSRVIVVIIGFLLGMGDFTITTGRAVICQVAVPKARMQVFSMSRLYQVSCDDQAALFFPCLSTFDLCVLACAFLFLTPYMKTTYWVIVLGFFLITGSTTFGIVAKRTAHLRRNVVSPCEDAKSKDRGETADA</sequence>
<dbReference type="InterPro" id="IPR010291">
    <property type="entry name" value="Ion_channel_UNC-93"/>
</dbReference>
<feature type="transmembrane region" description="Helical" evidence="6">
    <location>
        <begin position="382"/>
        <end position="411"/>
    </location>
</feature>
<evidence type="ECO:0000256" key="2">
    <source>
        <dbReference type="ARBA" id="ARBA00009172"/>
    </source>
</evidence>
<evidence type="ECO:0000313" key="7">
    <source>
        <dbReference type="EMBL" id="VDO43706.1"/>
    </source>
</evidence>
<reference evidence="9" key="1">
    <citation type="submission" date="2017-02" db="UniProtKB">
        <authorList>
            <consortium name="WormBaseParasite"/>
        </authorList>
    </citation>
    <scope>IDENTIFICATION</scope>
</reference>
<protein>
    <submittedName>
        <fullName evidence="9">UNC93-like protein MFSD11</fullName>
    </submittedName>
</protein>
<dbReference type="PANTHER" id="PTHR23294:SF21">
    <property type="entry name" value="UNC93-LIKE PROTEIN MFSD11"/>
    <property type="match status" value="1"/>
</dbReference>
<feature type="transmembrane region" description="Helical" evidence="6">
    <location>
        <begin position="55"/>
        <end position="71"/>
    </location>
</feature>
<dbReference type="OMA" id="SKWILAM"/>
<dbReference type="GO" id="GO:0016020">
    <property type="term" value="C:membrane"/>
    <property type="evidence" value="ECO:0007669"/>
    <property type="project" value="UniProtKB-SubCell"/>
</dbReference>
<feature type="transmembrane region" description="Helical" evidence="6">
    <location>
        <begin position="105"/>
        <end position="121"/>
    </location>
</feature>
<comment type="similarity">
    <text evidence="2">Belongs to the unc-93 family.</text>
</comment>
<dbReference type="InterPro" id="IPR051617">
    <property type="entry name" value="UNC-93-like_regulator"/>
</dbReference>
<feature type="transmembrane region" description="Helical" evidence="6">
    <location>
        <begin position="271"/>
        <end position="294"/>
    </location>
</feature>